<feature type="region of interest" description="Disordered" evidence="1">
    <location>
        <begin position="199"/>
        <end position="338"/>
    </location>
</feature>
<dbReference type="EMBL" id="BMMK01000019">
    <property type="protein sequence ID" value="GGM65671.1"/>
    <property type="molecule type" value="Genomic_DNA"/>
</dbReference>
<keyword evidence="3" id="KW-1185">Reference proteome</keyword>
<gene>
    <name evidence="2" type="ORF">GCM10012275_40300</name>
</gene>
<feature type="compositionally biased region" description="Basic and acidic residues" evidence="1">
    <location>
        <begin position="250"/>
        <end position="259"/>
    </location>
</feature>
<comment type="caution">
    <text evidence="2">The sequence shown here is derived from an EMBL/GenBank/DDBJ whole genome shotgun (WGS) entry which is preliminary data.</text>
</comment>
<reference evidence="2" key="1">
    <citation type="journal article" date="2014" name="Int. J. Syst. Evol. Microbiol.">
        <title>Complete genome sequence of Corynebacterium casei LMG S-19264T (=DSM 44701T), isolated from a smear-ripened cheese.</title>
        <authorList>
            <consortium name="US DOE Joint Genome Institute (JGI-PGF)"/>
            <person name="Walter F."/>
            <person name="Albersmeier A."/>
            <person name="Kalinowski J."/>
            <person name="Ruckert C."/>
        </authorList>
    </citation>
    <scope>NUCLEOTIDE SEQUENCE</scope>
    <source>
        <strain evidence="2">CGMCC 4.5737</strain>
    </source>
</reference>
<name>A0A8J3CGX3_9PSEU</name>
<proteinExistence type="predicted"/>
<protein>
    <submittedName>
        <fullName evidence="2">Uncharacterized protein</fullName>
    </submittedName>
</protein>
<reference evidence="2" key="2">
    <citation type="submission" date="2020-09" db="EMBL/GenBank/DDBJ databases">
        <authorList>
            <person name="Sun Q."/>
            <person name="Zhou Y."/>
        </authorList>
    </citation>
    <scope>NUCLEOTIDE SEQUENCE</scope>
    <source>
        <strain evidence="2">CGMCC 4.5737</strain>
    </source>
</reference>
<dbReference type="Proteomes" id="UP000637578">
    <property type="component" value="Unassembled WGS sequence"/>
</dbReference>
<evidence type="ECO:0000256" key="1">
    <source>
        <dbReference type="SAM" id="MobiDB-lite"/>
    </source>
</evidence>
<organism evidence="2 3">
    <name type="scientific">Longimycelium tulufanense</name>
    <dbReference type="NCBI Taxonomy" id="907463"/>
    <lineage>
        <taxon>Bacteria</taxon>
        <taxon>Bacillati</taxon>
        <taxon>Actinomycetota</taxon>
        <taxon>Actinomycetes</taxon>
        <taxon>Pseudonocardiales</taxon>
        <taxon>Pseudonocardiaceae</taxon>
        <taxon>Longimycelium</taxon>
    </lineage>
</organism>
<dbReference type="RefSeq" id="WP_189059931.1">
    <property type="nucleotide sequence ID" value="NZ_BMMK01000019.1"/>
</dbReference>
<sequence length="338" mass="36754">MAETHALPDRLHHLLLGFAGRVDDDALASARELVAVAEPDRAVELLVGCLLAGRIPVTSGEQYQLRRLLDVTASEPTLVERLAVLDESPTDPHRFSSRNDGDEDVRSALRSAAARVGGVRSVRTTWRTTPAGATPGRVPQRVLLVEIEHDGFAAATAYQMTNAVRQAGSRAAVEVYRAGEELPEYHRRALEASMPVVLDGRAPADTGPEPAGAERHNPRRQGYGDYEDNPRSSEPPAVDDLPEPEVLSVRTDEPRREQPARLPAAVDSRLTERERGLLQRLHEELEQRERDDRPETSGWQLSGEMDEGEGEGRPAGGPELGAPNGYPPLGSSSIPPTP</sequence>
<dbReference type="AlphaFoldDB" id="A0A8J3CGX3"/>
<evidence type="ECO:0000313" key="2">
    <source>
        <dbReference type="EMBL" id="GGM65671.1"/>
    </source>
</evidence>
<accession>A0A8J3CGX3</accession>
<feature type="compositionally biased region" description="Basic and acidic residues" evidence="1">
    <location>
        <begin position="269"/>
        <end position="295"/>
    </location>
</feature>
<evidence type="ECO:0000313" key="3">
    <source>
        <dbReference type="Proteomes" id="UP000637578"/>
    </source>
</evidence>